<dbReference type="FunFam" id="1.10.3720.10:FF:000001">
    <property type="entry name" value="Glycine betaine ABC transporter, permease"/>
    <property type="match status" value="1"/>
</dbReference>
<evidence type="ECO:0000256" key="2">
    <source>
        <dbReference type="ARBA" id="ARBA00022448"/>
    </source>
</evidence>
<evidence type="ECO:0000256" key="4">
    <source>
        <dbReference type="ARBA" id="ARBA00022989"/>
    </source>
</evidence>
<keyword evidence="2 6" id="KW-0813">Transport</keyword>
<comment type="subcellular location">
    <subcellularLocation>
        <location evidence="6">Cell membrane</location>
        <topology evidence="6">Multi-pass membrane protein</topology>
    </subcellularLocation>
    <subcellularLocation>
        <location evidence="1">Membrane</location>
        <topology evidence="1">Multi-pass membrane protein</topology>
    </subcellularLocation>
</comment>
<evidence type="ECO:0000256" key="1">
    <source>
        <dbReference type="ARBA" id="ARBA00004141"/>
    </source>
</evidence>
<keyword evidence="9" id="KW-1185">Reference proteome</keyword>
<accession>A0A229NTP0</accession>
<feature type="transmembrane region" description="Helical" evidence="6">
    <location>
        <begin position="81"/>
        <end position="99"/>
    </location>
</feature>
<evidence type="ECO:0000259" key="7">
    <source>
        <dbReference type="PROSITE" id="PS50928"/>
    </source>
</evidence>
<keyword evidence="3 6" id="KW-0812">Transmembrane</keyword>
<protein>
    <submittedName>
        <fullName evidence="8">Choline ABC transporter permease</fullName>
    </submittedName>
</protein>
<sequence length="219" mass="23343">MSGFFAFLIERLPDIMTALREHLTLSLVAVALGSAISLPLAVLLVHSRLPWLSSIVFFIANLLQTIPSLALLAILIPLMGIGMKPAILALLLYSIMPVLRNTYEGFRSVDPHVLEAARGLGYSSVQSLLRVQLPLALPYIMSGVRLTTVYIISWTTLATLVGAGGLGQLIMAGMGVNQPYLIIAGALGAIVLALVADLLLGWLESLLNRRFGMRGGAAA</sequence>
<organism evidence="8 9">
    <name type="scientific">Paenibacillus herberti</name>
    <dbReference type="NCBI Taxonomy" id="1619309"/>
    <lineage>
        <taxon>Bacteria</taxon>
        <taxon>Bacillati</taxon>
        <taxon>Bacillota</taxon>
        <taxon>Bacilli</taxon>
        <taxon>Bacillales</taxon>
        <taxon>Paenibacillaceae</taxon>
        <taxon>Paenibacillus</taxon>
    </lineage>
</organism>
<evidence type="ECO:0000313" key="8">
    <source>
        <dbReference type="EMBL" id="OXM13192.1"/>
    </source>
</evidence>
<dbReference type="GO" id="GO:0055085">
    <property type="term" value="P:transmembrane transport"/>
    <property type="evidence" value="ECO:0007669"/>
    <property type="project" value="InterPro"/>
</dbReference>
<evidence type="ECO:0000313" key="9">
    <source>
        <dbReference type="Proteomes" id="UP000215145"/>
    </source>
</evidence>
<dbReference type="CDD" id="cd06261">
    <property type="entry name" value="TM_PBP2"/>
    <property type="match status" value="1"/>
</dbReference>
<name>A0A229NTP0_9BACL</name>
<dbReference type="Gene3D" id="1.10.3720.10">
    <property type="entry name" value="MetI-like"/>
    <property type="match status" value="1"/>
</dbReference>
<keyword evidence="5 6" id="KW-0472">Membrane</keyword>
<reference evidence="8 9" key="1">
    <citation type="submission" date="2017-07" db="EMBL/GenBank/DDBJ databases">
        <title>Paenibacillus herberti R33 genome sequencing and assembly.</title>
        <authorList>
            <person name="Su W."/>
        </authorList>
    </citation>
    <scope>NUCLEOTIDE SEQUENCE [LARGE SCALE GENOMIC DNA]</scope>
    <source>
        <strain evidence="8 9">R33</strain>
    </source>
</reference>
<dbReference type="PROSITE" id="PS50928">
    <property type="entry name" value="ABC_TM1"/>
    <property type="match status" value="1"/>
</dbReference>
<feature type="transmembrane region" description="Helical" evidence="6">
    <location>
        <begin position="149"/>
        <end position="174"/>
    </location>
</feature>
<feature type="transmembrane region" description="Helical" evidence="6">
    <location>
        <begin position="180"/>
        <end position="203"/>
    </location>
</feature>
<dbReference type="GO" id="GO:0031460">
    <property type="term" value="P:glycine betaine transport"/>
    <property type="evidence" value="ECO:0007669"/>
    <property type="project" value="TreeGrafter"/>
</dbReference>
<dbReference type="EMBL" id="NMUQ01000004">
    <property type="protein sequence ID" value="OXM13192.1"/>
    <property type="molecule type" value="Genomic_DNA"/>
</dbReference>
<dbReference type="InterPro" id="IPR035906">
    <property type="entry name" value="MetI-like_sf"/>
</dbReference>
<feature type="transmembrane region" description="Helical" evidence="6">
    <location>
        <begin position="23"/>
        <end position="45"/>
    </location>
</feature>
<dbReference type="OrthoDB" id="9801163at2"/>
<proteinExistence type="inferred from homology"/>
<evidence type="ECO:0000256" key="6">
    <source>
        <dbReference type="RuleBase" id="RU363032"/>
    </source>
</evidence>
<dbReference type="GO" id="GO:0005886">
    <property type="term" value="C:plasma membrane"/>
    <property type="evidence" value="ECO:0007669"/>
    <property type="project" value="UniProtKB-SubCell"/>
</dbReference>
<evidence type="ECO:0000256" key="5">
    <source>
        <dbReference type="ARBA" id="ARBA00023136"/>
    </source>
</evidence>
<dbReference type="PANTHER" id="PTHR30177">
    <property type="entry name" value="GLYCINE BETAINE/L-PROLINE TRANSPORT SYSTEM PERMEASE PROTEIN PROW"/>
    <property type="match status" value="1"/>
</dbReference>
<keyword evidence="4 6" id="KW-1133">Transmembrane helix</keyword>
<dbReference type="RefSeq" id="WP_089526921.1">
    <property type="nucleotide sequence ID" value="NZ_NMUQ01000004.1"/>
</dbReference>
<dbReference type="Pfam" id="PF00528">
    <property type="entry name" value="BPD_transp_1"/>
    <property type="match status" value="1"/>
</dbReference>
<feature type="domain" description="ABC transmembrane type-1" evidence="7">
    <location>
        <begin position="19"/>
        <end position="200"/>
    </location>
</feature>
<evidence type="ECO:0000256" key="3">
    <source>
        <dbReference type="ARBA" id="ARBA00022692"/>
    </source>
</evidence>
<comment type="caution">
    <text evidence="8">The sequence shown here is derived from an EMBL/GenBank/DDBJ whole genome shotgun (WGS) entry which is preliminary data.</text>
</comment>
<feature type="transmembrane region" description="Helical" evidence="6">
    <location>
        <begin position="52"/>
        <end position="75"/>
    </location>
</feature>
<dbReference type="Proteomes" id="UP000215145">
    <property type="component" value="Unassembled WGS sequence"/>
</dbReference>
<gene>
    <name evidence="8" type="ORF">CGZ75_23825</name>
</gene>
<dbReference type="SUPFAM" id="SSF161098">
    <property type="entry name" value="MetI-like"/>
    <property type="match status" value="1"/>
</dbReference>
<dbReference type="InterPro" id="IPR051204">
    <property type="entry name" value="ABC_transp_perm/SBD"/>
</dbReference>
<dbReference type="InterPro" id="IPR000515">
    <property type="entry name" value="MetI-like"/>
</dbReference>
<dbReference type="PANTHER" id="PTHR30177:SF4">
    <property type="entry name" value="OSMOPROTECTANT IMPORT PERMEASE PROTEIN OSMW"/>
    <property type="match status" value="1"/>
</dbReference>
<dbReference type="AlphaFoldDB" id="A0A229NTP0"/>
<comment type="similarity">
    <text evidence="6">Belongs to the binding-protein-dependent transport system permease family.</text>
</comment>